<protein>
    <submittedName>
        <fullName evidence="9">Uncharacterized protein</fullName>
    </submittedName>
</protein>
<dbReference type="Gene3D" id="3.30.559.30">
    <property type="entry name" value="Nonribosomal peptide synthetase, condensation domain"/>
    <property type="match status" value="1"/>
</dbReference>
<dbReference type="Proteomes" id="UP000075502">
    <property type="component" value="Unassembled WGS sequence"/>
</dbReference>
<dbReference type="InterPro" id="IPR036736">
    <property type="entry name" value="ACP-like_sf"/>
</dbReference>
<proteinExistence type="predicted"/>
<feature type="domain" description="Carrier" evidence="6">
    <location>
        <begin position="1728"/>
        <end position="1805"/>
    </location>
</feature>
<evidence type="ECO:0000313" key="10">
    <source>
        <dbReference type="Proteomes" id="UP000075502"/>
    </source>
</evidence>
<dbReference type="PROSITE" id="PS52019">
    <property type="entry name" value="PKS_MFAS_DH"/>
    <property type="match status" value="1"/>
</dbReference>
<evidence type="ECO:0000313" key="9">
    <source>
        <dbReference type="EMBL" id="KYG10524.1"/>
    </source>
</evidence>
<dbReference type="Pfam" id="PF16197">
    <property type="entry name" value="KAsynt_C_assoc"/>
    <property type="match status" value="1"/>
</dbReference>
<feature type="region of interest" description="N-terminal hotdog fold" evidence="5">
    <location>
        <begin position="900"/>
        <end position="1021"/>
    </location>
</feature>
<dbReference type="SUPFAM" id="SSF53901">
    <property type="entry name" value="Thiolase-like"/>
    <property type="match status" value="1"/>
</dbReference>
<evidence type="ECO:0000256" key="1">
    <source>
        <dbReference type="ARBA" id="ARBA00022450"/>
    </source>
</evidence>
<keyword evidence="1" id="KW-0596">Phosphopantetheine</keyword>
<dbReference type="InterPro" id="IPR050091">
    <property type="entry name" value="PKS_NRPS_Biosynth_Enz"/>
</dbReference>
<dbReference type="InterPro" id="IPR013968">
    <property type="entry name" value="PKS_KR"/>
</dbReference>
<dbReference type="Pfam" id="PF00109">
    <property type="entry name" value="ketoacyl-synt"/>
    <property type="match status" value="1"/>
</dbReference>
<evidence type="ECO:0000259" key="8">
    <source>
        <dbReference type="PROSITE" id="PS52019"/>
    </source>
</evidence>
<dbReference type="Gene3D" id="3.10.129.110">
    <property type="entry name" value="Polyketide synthase dehydratase"/>
    <property type="match status" value="1"/>
</dbReference>
<dbReference type="FunFam" id="3.40.47.10:FF:000019">
    <property type="entry name" value="Polyketide synthase type I"/>
    <property type="match status" value="1"/>
</dbReference>
<organism evidence="9 10">
    <name type="scientific">Sorangium cellulosum</name>
    <name type="common">Polyangium cellulosum</name>
    <dbReference type="NCBI Taxonomy" id="56"/>
    <lineage>
        <taxon>Bacteria</taxon>
        <taxon>Pseudomonadati</taxon>
        <taxon>Myxococcota</taxon>
        <taxon>Polyangia</taxon>
        <taxon>Polyangiales</taxon>
        <taxon>Polyangiaceae</taxon>
        <taxon>Sorangium</taxon>
    </lineage>
</organism>
<feature type="region of interest" description="C-terminal hotdog fold" evidence="5">
    <location>
        <begin position="1036"/>
        <end position="1184"/>
    </location>
</feature>
<dbReference type="InterPro" id="IPR020841">
    <property type="entry name" value="PKS_Beta-ketoAc_synthase_dom"/>
</dbReference>
<dbReference type="InterPro" id="IPR023213">
    <property type="entry name" value="CAT-like_dom_sf"/>
</dbReference>
<dbReference type="InterPro" id="IPR001242">
    <property type="entry name" value="Condensation_dom"/>
</dbReference>
<dbReference type="InterPro" id="IPR057326">
    <property type="entry name" value="KR_dom"/>
</dbReference>
<dbReference type="SUPFAM" id="SSF51735">
    <property type="entry name" value="NAD(P)-binding Rossmann-fold domains"/>
    <property type="match status" value="2"/>
</dbReference>
<dbReference type="InterPro" id="IPR014043">
    <property type="entry name" value="Acyl_transferase_dom"/>
</dbReference>
<dbReference type="CDD" id="cd08955">
    <property type="entry name" value="KR_2_FAS_SDR_x"/>
    <property type="match status" value="1"/>
</dbReference>
<dbReference type="Pfam" id="PF02801">
    <property type="entry name" value="Ketoacyl-synt_C"/>
    <property type="match status" value="1"/>
</dbReference>
<feature type="domain" description="Ketosynthase family 3 (KS3)" evidence="7">
    <location>
        <begin position="1"/>
        <end position="429"/>
    </location>
</feature>
<evidence type="ECO:0000256" key="4">
    <source>
        <dbReference type="ARBA" id="ARBA00054155"/>
    </source>
</evidence>
<dbReference type="Gene3D" id="3.30.70.3290">
    <property type="match status" value="1"/>
</dbReference>
<evidence type="ECO:0000259" key="7">
    <source>
        <dbReference type="PROSITE" id="PS52004"/>
    </source>
</evidence>
<dbReference type="CDD" id="cd00833">
    <property type="entry name" value="PKS"/>
    <property type="match status" value="1"/>
</dbReference>
<dbReference type="InterPro" id="IPR009081">
    <property type="entry name" value="PP-bd_ACP"/>
</dbReference>
<dbReference type="InterPro" id="IPR042104">
    <property type="entry name" value="PKS_dehydratase_sf"/>
</dbReference>
<dbReference type="PANTHER" id="PTHR43775">
    <property type="entry name" value="FATTY ACID SYNTHASE"/>
    <property type="match status" value="1"/>
</dbReference>
<dbReference type="SMART" id="SM00827">
    <property type="entry name" value="PKS_AT"/>
    <property type="match status" value="1"/>
</dbReference>
<dbReference type="PANTHER" id="PTHR43775:SF37">
    <property type="entry name" value="SI:DKEY-61P9.11"/>
    <property type="match status" value="1"/>
</dbReference>
<dbReference type="InterPro" id="IPR020806">
    <property type="entry name" value="PKS_PP-bd"/>
</dbReference>
<dbReference type="InterPro" id="IPR032821">
    <property type="entry name" value="PKS_assoc"/>
</dbReference>
<dbReference type="InterPro" id="IPR036291">
    <property type="entry name" value="NAD(P)-bd_dom_sf"/>
</dbReference>
<dbReference type="Pfam" id="PF08659">
    <property type="entry name" value="KR"/>
    <property type="match status" value="1"/>
</dbReference>
<dbReference type="Gene3D" id="3.30.559.10">
    <property type="entry name" value="Chloramphenicol acetyltransferase-like domain"/>
    <property type="match status" value="1"/>
</dbReference>
<dbReference type="Pfam" id="PF00668">
    <property type="entry name" value="Condensation"/>
    <property type="match status" value="1"/>
</dbReference>
<dbReference type="SMART" id="SM00825">
    <property type="entry name" value="PKS_KS"/>
    <property type="match status" value="1"/>
</dbReference>
<dbReference type="PROSITE" id="PS00606">
    <property type="entry name" value="KS3_1"/>
    <property type="match status" value="1"/>
</dbReference>
<dbReference type="GO" id="GO:0004315">
    <property type="term" value="F:3-oxoacyl-[acyl-carrier-protein] synthase activity"/>
    <property type="evidence" value="ECO:0007669"/>
    <property type="project" value="InterPro"/>
</dbReference>
<dbReference type="SMART" id="SM00822">
    <property type="entry name" value="PKS_KR"/>
    <property type="match status" value="1"/>
</dbReference>
<feature type="domain" description="PKS/mFAS DH" evidence="8">
    <location>
        <begin position="900"/>
        <end position="1184"/>
    </location>
</feature>
<evidence type="ECO:0000256" key="2">
    <source>
        <dbReference type="ARBA" id="ARBA00022553"/>
    </source>
</evidence>
<reference evidence="9 10" key="1">
    <citation type="submission" date="2014-02" db="EMBL/GenBank/DDBJ databases">
        <title>The small core and large imbalanced accessory genome model reveals a collaborative survival strategy of Sorangium cellulosum strains in nature.</title>
        <authorList>
            <person name="Han K."/>
            <person name="Peng R."/>
            <person name="Blom J."/>
            <person name="Li Y.-Z."/>
        </authorList>
    </citation>
    <scope>NUCLEOTIDE SEQUENCE [LARGE SCALE GENOMIC DNA]</scope>
    <source>
        <strain evidence="9 10">So0007-03</strain>
    </source>
</reference>
<dbReference type="SMART" id="SM00826">
    <property type="entry name" value="PKS_DH"/>
    <property type="match status" value="1"/>
</dbReference>
<dbReference type="SUPFAM" id="SSF52151">
    <property type="entry name" value="FabD/lysophospholipase-like"/>
    <property type="match status" value="1"/>
</dbReference>
<feature type="active site" description="Proton donor; for dehydratase activity" evidence="5">
    <location>
        <position position="1097"/>
    </location>
</feature>
<dbReference type="SUPFAM" id="SSF55048">
    <property type="entry name" value="Probable ACP-binding domain of malonyl-CoA ACP transacylase"/>
    <property type="match status" value="1"/>
</dbReference>
<dbReference type="GO" id="GO:0004312">
    <property type="term" value="F:fatty acid synthase activity"/>
    <property type="evidence" value="ECO:0007669"/>
    <property type="project" value="TreeGrafter"/>
</dbReference>
<dbReference type="PROSITE" id="PS50075">
    <property type="entry name" value="CARRIER"/>
    <property type="match status" value="1"/>
</dbReference>
<dbReference type="Gene3D" id="3.40.366.10">
    <property type="entry name" value="Malonyl-Coenzyme A Acyl Carrier Protein, domain 2"/>
    <property type="match status" value="1"/>
</dbReference>
<dbReference type="SUPFAM" id="SSF52777">
    <property type="entry name" value="CoA-dependent acyltransferases"/>
    <property type="match status" value="2"/>
</dbReference>
<sequence length="2293" mass="249269">MEPIAIVGIGCRFPGGAHDADSFWKLLSDGVDAIGEVPPDRWSIERFYDQSPGKPGKTVSRWGGFVQQRIELFDALFFGMSPREAASLDPMQRWLMEVSWEALEDAGIVPEQLAGSDTAVFIGGFTEDIKIFQLDANNRDLIGPHAATGSAMTMLANRLSYMYDLRGPSVALDTACSSSLVAVHLACRSIWNDESALALAGGVNAMFRPEYTIAESKAGMLSPDGRSKAFDARANGYVRGEGAGIVVLKPLRRALADGDPIYAVIRGSGVNQDGRTNGITVPSGQAQQALIREVCERARVSPAQIQYVEAHGTGTPVGDPIEANALGAVLGSGRAEDDPCWIGSVKTNIGHLEAAAGVAGLIKAALALKHGAIPPHLHLQQPNPGIDFDALGLKVARALEPWPRTAGPRLASVNSFGFGGTNAHVVLEEAPAELATPLPAEEARSELLPLSARSEQALLDTARAYRALIARHEDEPGFLRDLCRSAGVRRTHHEHRLALRAESCEALAEQLTAIVAGEAAPGAAIGRRPRTPARLVFVFGGMGPQWWAMGRELLAREPVFHETVKECDALLRRHAGGSLLEQMLADEGRSRMSETQIAQPASFALQAGLAALWRSWGIAPDAIVGHSAGEVAAAYCAGVFDLEEAIQIIYHRSRLQHRTTGQGKLVAVGIPLLEARAALAGREARISIAAVNGPSAVTLVGDHDALSEFVRPYEERKVFVRFLQVDVPYHSHYMDPLRDELIEALQHIRPRQAALPLFSTVTGARSQGSEWDAEYWWRNVRDTVLFAPAAEALLQEGYDTFLELGAHPVLGSSIQECAALHGRKARVLTSLRRKAGERATLLEALGALYVAGFPVDWRGVHPGDPRGARVVRLPRYPWQHEPHWVESDASRRDRLGAPGHPLLGDRLPSFQPTWESVVDVDRLPYLKDHVVQGAVVYPGAGYIEMMLAAARSLFGAGDRGIELTGIEFHKALFVHPDTQPRLQVVCDGAQGTASVGSRASADPQQWARHASATFRLLPEDRRARRLPLPEWRAEHPRETSTQDCYRYLRSLGLHYGPEFRGIAQLWRGAASAVARVALRGEPRAAQGGYALHPALLDACFQVLLATTMPADDAGDRSRGVYLPTHIASLQLRGRVPEQLWVRSQVVEFNESVLRGDLIACDDAGNVVLELRGAVARSLEHARSDDAVDTSSLFYRIEWQPQPDAAPEAPRGRGSWLLLADRQGFGQALAAQLEARGDRCVLVFAGARYEADEAQRRFAVNPASLDDMQRLVAAVFARARQPWRGILHLFSLDTIPAEGLTLGDLDRAQALGPIALLHLVQALDRSGHSELPRIWAATRGVQPVTPDLPPTAVAESALWGMMRMVGYQEHSDRYGGLIDLDPSSPLDEVALLADDLIAGRVTDQVAYRRGRRHVPRLVARPDLAQAAPALSFRADASYLITGGLGGLGLLVARWMVQHGARRLVLLGRSALPPRAAWREAAADTPLGQRVAAVRELEALGASVHVAALDIADEAQLTAFLGQHRDEGYPPIRGVIHAAGVSRPHLMAAMTMEEYLETARPKVQGAWLLHRHLEREPLDFFVLFSSIAALAFTAGQADYGAANAFLDGLAQYRRGRGLPASSINWGAWAEAGMATTLGDYFNNRGMPPFSPRRGLEALGHVLQQDIDQATVLWVSDPQTFARNNFSSGSAVPFIARLLDGAATGGEAARAASAPPKHPLQAILEPAEPAEQEERLVDYLQGLVARVLRLSASRIDRRSPLNDLGLDSLLALELKNRIGTDLRATVPVVDLLKGVTVGELARQIRAMIADGAAAGGAAPVDAARALVTGEVPLGPNQHWLLSRDLPNPHHWNLATLWELIRPLEPERLSQALRAVLLHHDALRTRFARDERGWRQRFAPPEDTVPLTHVDLSALPPAEQASAMDAAVVELQTKLDLFAGPLVQVAYFGLGGDQRDRLLIILHHLVSDVVSLQIVLADIEMAYHQLKQGQPVLLPPKTTSYKQWAERLVDHARSPERKRDLEYWRSLPWGAVTPLPIDHPSGREANTIASTRIFSSSLSAEETSALLQDLPRTHRAQIMVALLSALGQAFARSAGLDSLLLDVIVHGREAPSDDMDLARTVGLFAHGIPLLLQLRGPRTPLEALQSVKGQFDRLLRHGSTYAALRWLSQDEEIVAALKSLPRREVIFNYVGQFELPVSDTALVKAVPQIPPGMEDPENMRDFLLQCQVGIFSGRLTALWNYSENVHRRGTIERLNGSFLEALRSLIRGEAAPEVLAAPGKRAPVRASDSAIAQGGGE</sequence>
<dbReference type="Pfam" id="PF21089">
    <property type="entry name" value="PKS_DH_N"/>
    <property type="match status" value="1"/>
</dbReference>
<comment type="function">
    <text evidence="4">Involved in production of the polyketide antibiotic thailandamide.</text>
</comment>
<dbReference type="SMART" id="SM00823">
    <property type="entry name" value="PKS_PP"/>
    <property type="match status" value="1"/>
</dbReference>
<feature type="active site" description="Proton acceptor; for dehydratase activity" evidence="5">
    <location>
        <position position="929"/>
    </location>
</feature>
<evidence type="ECO:0000256" key="5">
    <source>
        <dbReference type="PROSITE-ProRule" id="PRU01363"/>
    </source>
</evidence>
<dbReference type="InterPro" id="IPR014030">
    <property type="entry name" value="Ketoacyl_synth_N"/>
</dbReference>
<dbReference type="InterPro" id="IPR016036">
    <property type="entry name" value="Malonyl_transacylase_ACP-bd"/>
</dbReference>
<dbReference type="InterPro" id="IPR001227">
    <property type="entry name" value="Ac_transferase_dom_sf"/>
</dbReference>
<dbReference type="InterPro" id="IPR016039">
    <property type="entry name" value="Thiolase-like"/>
</dbReference>
<evidence type="ECO:0000256" key="3">
    <source>
        <dbReference type="ARBA" id="ARBA00022679"/>
    </source>
</evidence>
<dbReference type="InterPro" id="IPR014031">
    <property type="entry name" value="Ketoacyl_synth_C"/>
</dbReference>
<dbReference type="InterPro" id="IPR016035">
    <property type="entry name" value="Acyl_Trfase/lysoPLipase"/>
</dbReference>
<evidence type="ECO:0000259" key="6">
    <source>
        <dbReference type="PROSITE" id="PS50075"/>
    </source>
</evidence>
<dbReference type="InterPro" id="IPR049900">
    <property type="entry name" value="PKS_mFAS_DH"/>
</dbReference>
<dbReference type="InterPro" id="IPR049552">
    <property type="entry name" value="PKS_DH_N"/>
</dbReference>
<dbReference type="SUPFAM" id="SSF47336">
    <property type="entry name" value="ACP-like"/>
    <property type="match status" value="1"/>
</dbReference>
<name>A0A150U0X1_SORCE</name>
<dbReference type="Gene3D" id="3.40.47.10">
    <property type="match status" value="1"/>
</dbReference>
<comment type="caution">
    <text evidence="9">The sequence shown here is derived from an EMBL/GenBank/DDBJ whole genome shotgun (WGS) entry which is preliminary data.</text>
</comment>
<dbReference type="InterPro" id="IPR018201">
    <property type="entry name" value="Ketoacyl_synth_AS"/>
</dbReference>
<dbReference type="InterPro" id="IPR049551">
    <property type="entry name" value="PKS_DH_C"/>
</dbReference>
<dbReference type="Pfam" id="PF14765">
    <property type="entry name" value="PS-DH"/>
    <property type="match status" value="1"/>
</dbReference>
<dbReference type="Gene3D" id="1.10.1200.10">
    <property type="entry name" value="ACP-like"/>
    <property type="match status" value="1"/>
</dbReference>
<accession>A0A150U0X1</accession>
<dbReference type="Pfam" id="PF00550">
    <property type="entry name" value="PP-binding"/>
    <property type="match status" value="1"/>
</dbReference>
<dbReference type="EMBL" id="JEME01000305">
    <property type="protein sequence ID" value="KYG10524.1"/>
    <property type="molecule type" value="Genomic_DNA"/>
</dbReference>
<dbReference type="FunFam" id="3.40.366.10:FF:000002">
    <property type="entry name" value="Probable polyketide synthase 2"/>
    <property type="match status" value="1"/>
</dbReference>
<dbReference type="InterPro" id="IPR020807">
    <property type="entry name" value="PKS_DH"/>
</dbReference>
<dbReference type="PROSITE" id="PS52004">
    <property type="entry name" value="KS3_2"/>
    <property type="match status" value="1"/>
</dbReference>
<dbReference type="Pfam" id="PF00698">
    <property type="entry name" value="Acyl_transf_1"/>
    <property type="match status" value="1"/>
</dbReference>
<gene>
    <name evidence="9" type="ORF">BE21_11450</name>
</gene>
<dbReference type="GO" id="GO:0031177">
    <property type="term" value="F:phosphopantetheine binding"/>
    <property type="evidence" value="ECO:0007669"/>
    <property type="project" value="InterPro"/>
</dbReference>
<dbReference type="GO" id="GO:0006633">
    <property type="term" value="P:fatty acid biosynthetic process"/>
    <property type="evidence" value="ECO:0007669"/>
    <property type="project" value="InterPro"/>
</dbReference>
<keyword evidence="3" id="KW-0808">Transferase</keyword>
<dbReference type="Gene3D" id="3.40.50.720">
    <property type="entry name" value="NAD(P)-binding Rossmann-like Domain"/>
    <property type="match status" value="1"/>
</dbReference>
<keyword evidence="2" id="KW-0597">Phosphoprotein</keyword>